<keyword evidence="2" id="KW-0472">Membrane</keyword>
<comment type="caution">
    <text evidence="4">The sequence shown here is derived from an EMBL/GenBank/DDBJ whole genome shotgun (WGS) entry which is preliminary data.</text>
</comment>
<dbReference type="Pfam" id="PF13717">
    <property type="entry name" value="Zn_ribbon_4"/>
    <property type="match status" value="1"/>
</dbReference>
<evidence type="ECO:0000256" key="1">
    <source>
        <dbReference type="SAM" id="MobiDB-lite"/>
    </source>
</evidence>
<keyword evidence="2" id="KW-0812">Transmembrane</keyword>
<accession>A0A059FMS7</accession>
<evidence type="ECO:0000313" key="4">
    <source>
        <dbReference type="EMBL" id="KCZ91939.1"/>
    </source>
</evidence>
<dbReference type="NCBIfam" id="TIGR02098">
    <property type="entry name" value="MJ0042_CXXC"/>
    <property type="match status" value="1"/>
</dbReference>
<dbReference type="InterPro" id="IPR047676">
    <property type="entry name" value="FxLYD_dom"/>
</dbReference>
<evidence type="ECO:0000256" key="2">
    <source>
        <dbReference type="SAM" id="Phobius"/>
    </source>
</evidence>
<evidence type="ECO:0000259" key="3">
    <source>
        <dbReference type="Pfam" id="PF13717"/>
    </source>
</evidence>
<evidence type="ECO:0000313" key="5">
    <source>
        <dbReference type="Proteomes" id="UP000025061"/>
    </source>
</evidence>
<proteinExistence type="predicted"/>
<keyword evidence="5" id="KW-1185">Reference proteome</keyword>
<organism evidence="4 5">
    <name type="scientific">Hyphomonas hirschiana VP5</name>
    <dbReference type="NCBI Taxonomy" id="1280951"/>
    <lineage>
        <taxon>Bacteria</taxon>
        <taxon>Pseudomonadati</taxon>
        <taxon>Pseudomonadota</taxon>
        <taxon>Alphaproteobacteria</taxon>
        <taxon>Hyphomonadales</taxon>
        <taxon>Hyphomonadaceae</taxon>
        <taxon>Hyphomonas</taxon>
    </lineage>
</organism>
<reference evidence="4 5" key="1">
    <citation type="submission" date="2013-04" db="EMBL/GenBank/DDBJ databases">
        <title>Hyphomonas hirschiana VP5 Genome Sequencing.</title>
        <authorList>
            <person name="Lai Q."/>
            <person name="Shao Z."/>
        </authorList>
    </citation>
    <scope>NUCLEOTIDE SEQUENCE [LARGE SCALE GENOMIC DNA]</scope>
    <source>
        <strain evidence="4 5">VP5</strain>
    </source>
</reference>
<feature type="region of interest" description="Disordered" evidence="1">
    <location>
        <begin position="214"/>
        <end position="248"/>
    </location>
</feature>
<protein>
    <recommendedName>
        <fullName evidence="3">Zinc finger/thioredoxin putative domain-containing protein</fullName>
    </recommendedName>
</protein>
<sequence length="248" mass="27000">MILTCPSCGTHYFADDSTIGESGRTVKCASCAHSWFVQPAHLADDRPAPPAPHELYREKMRESRREKSRWAALMSWLVIGLIFIALTAAFFFFRNEVVKAWPQSASAYRLFGLDVNRFGLEFEGIVHTRTFNDTIPIVTVTGRAVNVSKGAVETPGVRVDLKDEAGEIVATRYSFVTPVEVAPGDAGQFGVVVEPTPVESYEIELTFVDRSAVPTEPPVEAPADAVIAPAPPLPPTDELMDEGAPGPQ</sequence>
<dbReference type="PATRIC" id="fig|1280951.3.peg.2405"/>
<dbReference type="Proteomes" id="UP000025061">
    <property type="component" value="Unassembled WGS sequence"/>
</dbReference>
<keyword evidence="2" id="KW-1133">Transmembrane helix</keyword>
<gene>
    <name evidence="4" type="ORF">HHI_11939</name>
</gene>
<feature type="domain" description="Zinc finger/thioredoxin putative" evidence="3">
    <location>
        <begin position="1"/>
        <end position="36"/>
    </location>
</feature>
<dbReference type="AlphaFoldDB" id="A0A059FMS7"/>
<dbReference type="NCBIfam" id="NF038353">
    <property type="entry name" value="FxLYD_dom"/>
    <property type="match status" value="1"/>
</dbReference>
<dbReference type="EMBL" id="ARYI01000010">
    <property type="protein sequence ID" value="KCZ91939.1"/>
    <property type="molecule type" value="Genomic_DNA"/>
</dbReference>
<name>A0A059FMS7_9PROT</name>
<feature type="transmembrane region" description="Helical" evidence="2">
    <location>
        <begin position="70"/>
        <end position="93"/>
    </location>
</feature>
<dbReference type="OrthoDB" id="7159357at2"/>
<dbReference type="InterPro" id="IPR011723">
    <property type="entry name" value="Znf/thioredoxin_put"/>
</dbReference>